<proteinExistence type="predicted"/>
<reference evidence="2" key="1">
    <citation type="submission" date="2010-08" db="EMBL/GenBank/DDBJ databases">
        <authorList>
            <consortium name="Caenorhabditis japonica Sequencing Consortium"/>
            <person name="Wilson R.K."/>
        </authorList>
    </citation>
    <scope>NUCLEOTIDE SEQUENCE [LARGE SCALE GENOMIC DNA]</scope>
    <source>
        <strain evidence="2">DF5081</strain>
    </source>
</reference>
<reference evidence="1" key="2">
    <citation type="submission" date="2022-06" db="UniProtKB">
        <authorList>
            <consortium name="EnsemblMetazoa"/>
        </authorList>
    </citation>
    <scope>IDENTIFICATION</scope>
    <source>
        <strain evidence="1">DF5081</strain>
    </source>
</reference>
<keyword evidence="2" id="KW-1185">Reference proteome</keyword>
<dbReference type="Proteomes" id="UP000005237">
    <property type="component" value="Unassembled WGS sequence"/>
</dbReference>
<evidence type="ECO:0000313" key="1">
    <source>
        <dbReference type="EnsemblMetazoa" id="CJA17146.1"/>
    </source>
</evidence>
<organism evidence="1 2">
    <name type="scientific">Caenorhabditis japonica</name>
    <dbReference type="NCBI Taxonomy" id="281687"/>
    <lineage>
        <taxon>Eukaryota</taxon>
        <taxon>Metazoa</taxon>
        <taxon>Ecdysozoa</taxon>
        <taxon>Nematoda</taxon>
        <taxon>Chromadorea</taxon>
        <taxon>Rhabditida</taxon>
        <taxon>Rhabditina</taxon>
        <taxon>Rhabditomorpha</taxon>
        <taxon>Rhabditoidea</taxon>
        <taxon>Rhabditidae</taxon>
        <taxon>Peloderinae</taxon>
        <taxon>Caenorhabditis</taxon>
    </lineage>
</organism>
<protein>
    <submittedName>
        <fullName evidence="1">Uncharacterized protein</fullName>
    </submittedName>
</protein>
<dbReference type="AlphaFoldDB" id="A0A8R1I6V4"/>
<evidence type="ECO:0000313" key="2">
    <source>
        <dbReference type="Proteomes" id="UP000005237"/>
    </source>
</evidence>
<sequence length="108" mass="12358">MFISNFRISFQPPADRFKELRSANKAEFKANMGLLAQKAEQSDVDSEAMSLKFKKMGHVEIATNIDEAFKQECKEAENVVLQNVVYDETGNEMFEIGDDVDKYEVRIV</sequence>
<dbReference type="EnsemblMetazoa" id="CJA17146.1">
    <property type="protein sequence ID" value="CJA17146.1"/>
    <property type="gene ID" value="WBGene00136349"/>
</dbReference>
<name>A0A8R1I6V4_CAEJA</name>
<accession>A0A8R1I6V4</accession>